<organism evidence="2 3">
    <name type="scientific">Streptomyces olivaceiscleroticus</name>
    <dbReference type="NCBI Taxonomy" id="68245"/>
    <lineage>
        <taxon>Bacteria</taxon>
        <taxon>Bacillati</taxon>
        <taxon>Actinomycetota</taxon>
        <taxon>Actinomycetes</taxon>
        <taxon>Kitasatosporales</taxon>
        <taxon>Streptomycetaceae</taxon>
        <taxon>Streptomyces</taxon>
    </lineage>
</organism>
<reference evidence="2 3" key="1">
    <citation type="journal article" date="2019" name="Int. J. Syst. Evol. Microbiol.">
        <title>The Global Catalogue of Microorganisms (GCM) 10K type strain sequencing project: providing services to taxonomists for standard genome sequencing and annotation.</title>
        <authorList>
            <consortium name="The Broad Institute Genomics Platform"/>
            <consortium name="The Broad Institute Genome Sequencing Center for Infectious Disease"/>
            <person name="Wu L."/>
            <person name="Ma J."/>
        </authorList>
    </citation>
    <scope>NUCLEOTIDE SEQUENCE [LARGE SCALE GENOMIC DNA]</scope>
    <source>
        <strain evidence="2 3">JCM 4805</strain>
    </source>
</reference>
<proteinExistence type="predicted"/>
<sequence length="84" mass="9628">MARTTPFPQDLIDAQRDWNRTYAALAARPAHTAALRRRLQLLSARIAAHPFWTATERRSAATRAELRRQARAREKREAESCGRS</sequence>
<accession>A0ABN0ZKB8</accession>
<dbReference type="Proteomes" id="UP001500909">
    <property type="component" value="Unassembled WGS sequence"/>
</dbReference>
<dbReference type="EMBL" id="BAAABY010000009">
    <property type="protein sequence ID" value="GAA0449519.1"/>
    <property type="molecule type" value="Genomic_DNA"/>
</dbReference>
<name>A0ABN0ZKB8_9ACTN</name>
<gene>
    <name evidence="2" type="ORF">GCM10010361_11950</name>
</gene>
<evidence type="ECO:0000313" key="3">
    <source>
        <dbReference type="Proteomes" id="UP001500909"/>
    </source>
</evidence>
<evidence type="ECO:0000256" key="1">
    <source>
        <dbReference type="SAM" id="MobiDB-lite"/>
    </source>
</evidence>
<comment type="caution">
    <text evidence="2">The sequence shown here is derived from an EMBL/GenBank/DDBJ whole genome shotgun (WGS) entry which is preliminary data.</text>
</comment>
<evidence type="ECO:0000313" key="2">
    <source>
        <dbReference type="EMBL" id="GAA0449519.1"/>
    </source>
</evidence>
<protein>
    <submittedName>
        <fullName evidence="2">Uncharacterized protein</fullName>
    </submittedName>
</protein>
<dbReference type="RefSeq" id="WP_346093564.1">
    <property type="nucleotide sequence ID" value="NZ_BAAABY010000009.1"/>
</dbReference>
<keyword evidence="3" id="KW-1185">Reference proteome</keyword>
<feature type="region of interest" description="Disordered" evidence="1">
    <location>
        <begin position="57"/>
        <end position="84"/>
    </location>
</feature>